<dbReference type="PANTHER" id="PTHR19317">
    <property type="entry name" value="PRENYLATED RAB ACCEPTOR 1-RELATED"/>
    <property type="match status" value="1"/>
</dbReference>
<keyword evidence="7" id="KW-0813">Transport</keyword>
<dbReference type="InterPro" id="IPR004895">
    <property type="entry name" value="Prenylated_rab_accept_PRA1"/>
</dbReference>
<comment type="similarity">
    <text evidence="3 7">Belongs to the PRA1 family.</text>
</comment>
<comment type="subcellular location">
    <subcellularLocation>
        <location evidence="2">Endomembrane system</location>
        <topology evidence="2">Multi-pass membrane protein</topology>
    </subcellularLocation>
    <subcellularLocation>
        <location evidence="7">Membrane</location>
        <topology evidence="7">Multi-pass membrane protein</topology>
    </subcellularLocation>
</comment>
<dbReference type="AlphaFoldDB" id="A0A2I0IGU5"/>
<proteinExistence type="inferred from homology"/>
<name>A0A2I0IGU5_PUNGR</name>
<evidence type="ECO:0000256" key="5">
    <source>
        <dbReference type="ARBA" id="ARBA00022989"/>
    </source>
</evidence>
<evidence type="ECO:0000256" key="1">
    <source>
        <dbReference type="ARBA" id="ARBA00002501"/>
    </source>
</evidence>
<dbReference type="OrthoDB" id="63113at2759"/>
<comment type="function">
    <text evidence="1 7">May be involved in both secretory and endocytic intracellular trafficking in the endosomal/prevacuolar compartments.</text>
</comment>
<dbReference type="GO" id="GO:0016192">
    <property type="term" value="P:vesicle-mediated transport"/>
    <property type="evidence" value="ECO:0007669"/>
    <property type="project" value="UniProtKB-ARBA"/>
</dbReference>
<feature type="transmembrane region" description="Helical" evidence="7">
    <location>
        <begin position="119"/>
        <end position="137"/>
    </location>
</feature>
<keyword evidence="6 7" id="KW-0472">Membrane</keyword>
<keyword evidence="4 7" id="KW-0812">Transmembrane</keyword>
<dbReference type="GO" id="GO:0005783">
    <property type="term" value="C:endoplasmic reticulum"/>
    <property type="evidence" value="ECO:0007669"/>
    <property type="project" value="TreeGrafter"/>
</dbReference>
<reference evidence="8 9" key="1">
    <citation type="submission" date="2017-11" db="EMBL/GenBank/DDBJ databases">
        <title>De-novo sequencing of pomegranate (Punica granatum L.) genome.</title>
        <authorList>
            <person name="Akparov Z."/>
            <person name="Amiraslanov A."/>
            <person name="Hajiyeva S."/>
            <person name="Abbasov M."/>
            <person name="Kaur K."/>
            <person name="Hamwieh A."/>
            <person name="Solovyev V."/>
            <person name="Salamov A."/>
            <person name="Braich B."/>
            <person name="Kosarev P."/>
            <person name="Mahmoud A."/>
            <person name="Hajiyev E."/>
            <person name="Babayeva S."/>
            <person name="Izzatullayeva V."/>
            <person name="Mammadov A."/>
            <person name="Mammadov A."/>
            <person name="Sharifova S."/>
            <person name="Ojaghi J."/>
            <person name="Eynullazada K."/>
            <person name="Bayramov B."/>
            <person name="Abdulazimova A."/>
            <person name="Shahmuradov I."/>
        </authorList>
    </citation>
    <scope>NUCLEOTIDE SEQUENCE [LARGE SCALE GENOMIC DNA]</scope>
    <source>
        <strain evidence="9">cv. AG2017</strain>
        <tissue evidence="8">Leaf</tissue>
    </source>
</reference>
<evidence type="ECO:0000313" key="9">
    <source>
        <dbReference type="Proteomes" id="UP000233551"/>
    </source>
</evidence>
<evidence type="ECO:0000256" key="4">
    <source>
        <dbReference type="ARBA" id="ARBA00022692"/>
    </source>
</evidence>
<evidence type="ECO:0000256" key="6">
    <source>
        <dbReference type="ARBA" id="ARBA00023136"/>
    </source>
</evidence>
<protein>
    <recommendedName>
        <fullName evidence="7">PRA1 family protein</fullName>
    </recommendedName>
</protein>
<evidence type="ECO:0000256" key="7">
    <source>
        <dbReference type="RuleBase" id="RU363107"/>
    </source>
</evidence>
<organism evidence="8 9">
    <name type="scientific">Punica granatum</name>
    <name type="common">Pomegranate</name>
    <dbReference type="NCBI Taxonomy" id="22663"/>
    <lineage>
        <taxon>Eukaryota</taxon>
        <taxon>Viridiplantae</taxon>
        <taxon>Streptophyta</taxon>
        <taxon>Embryophyta</taxon>
        <taxon>Tracheophyta</taxon>
        <taxon>Spermatophyta</taxon>
        <taxon>Magnoliopsida</taxon>
        <taxon>eudicotyledons</taxon>
        <taxon>Gunneridae</taxon>
        <taxon>Pentapetalae</taxon>
        <taxon>rosids</taxon>
        <taxon>malvids</taxon>
        <taxon>Myrtales</taxon>
        <taxon>Lythraceae</taxon>
        <taxon>Punica</taxon>
    </lineage>
</organism>
<evidence type="ECO:0000256" key="3">
    <source>
        <dbReference type="ARBA" id="ARBA00006483"/>
    </source>
</evidence>
<comment type="caution">
    <text evidence="8">The sequence shown here is derived from an EMBL/GenBank/DDBJ whole genome shotgun (WGS) entry which is preliminary data.</text>
</comment>
<keyword evidence="5 7" id="KW-1133">Transmembrane helix</keyword>
<gene>
    <name evidence="8" type="ORF">CRG98_036377</name>
</gene>
<keyword evidence="9" id="KW-1185">Reference proteome</keyword>
<dbReference type="Proteomes" id="UP000233551">
    <property type="component" value="Unassembled WGS sequence"/>
</dbReference>
<sequence length="193" mass="21352">MASYGTIPASAGAGESPKLEYISRPKERFKSGLANRRLWREMFNIQSMRLPSSFSHSLSRARTNIVYFRANYAIIVLLVLFLGLLWHPISLIVFIIIMAAWIFLYFLRDEPLEVFSRTVDDRLVLIVMAVLTVVFLLLTHATINILVALLIGAAVVVAHATLRKTDDLLVDNETGGTRGFMTGVAGSGSPPST</sequence>
<dbReference type="EMBL" id="PGOL01003066">
    <property type="protein sequence ID" value="PKI43231.1"/>
    <property type="molecule type" value="Genomic_DNA"/>
</dbReference>
<evidence type="ECO:0000313" key="8">
    <source>
        <dbReference type="EMBL" id="PKI43231.1"/>
    </source>
</evidence>
<dbReference type="GeneID" id="116201137"/>
<dbReference type="GO" id="GO:0016020">
    <property type="term" value="C:membrane"/>
    <property type="evidence" value="ECO:0007669"/>
    <property type="project" value="UniProtKB-SubCell"/>
</dbReference>
<accession>A0A2I0IGU5</accession>
<dbReference type="PANTHER" id="PTHR19317:SF2">
    <property type="entry name" value="PRA1 FAMILY PROTEIN F2"/>
    <property type="match status" value="1"/>
</dbReference>
<dbReference type="Pfam" id="PF03208">
    <property type="entry name" value="PRA1"/>
    <property type="match status" value="1"/>
</dbReference>
<feature type="transmembrane region" description="Helical" evidence="7">
    <location>
        <begin position="66"/>
        <end position="83"/>
    </location>
</feature>
<evidence type="ECO:0000256" key="2">
    <source>
        <dbReference type="ARBA" id="ARBA00004127"/>
    </source>
</evidence>
<dbReference type="GO" id="GO:0005794">
    <property type="term" value="C:Golgi apparatus"/>
    <property type="evidence" value="ECO:0007669"/>
    <property type="project" value="TreeGrafter"/>
</dbReference>
<dbReference type="STRING" id="22663.A0A2I0IGU5"/>